<dbReference type="EMBL" id="BMNH01000002">
    <property type="protein sequence ID" value="GGO63683.1"/>
    <property type="molecule type" value="Genomic_DNA"/>
</dbReference>
<evidence type="ECO:0000313" key="2">
    <source>
        <dbReference type="EMBL" id="GGO63683.1"/>
    </source>
</evidence>
<accession>A0A918DFC5</accession>
<proteinExistence type="predicted"/>
<feature type="compositionally biased region" description="Basic residues" evidence="1">
    <location>
        <begin position="20"/>
        <end position="29"/>
    </location>
</feature>
<comment type="caution">
    <text evidence="2">The sequence shown here is derived from an EMBL/GenBank/DDBJ whole genome shotgun (WGS) entry which is preliminary data.</text>
</comment>
<organism evidence="2 3">
    <name type="scientific">Nonomuraea cavernae</name>
    <dbReference type="NCBI Taxonomy" id="2045107"/>
    <lineage>
        <taxon>Bacteria</taxon>
        <taxon>Bacillati</taxon>
        <taxon>Actinomycetota</taxon>
        <taxon>Actinomycetes</taxon>
        <taxon>Streptosporangiales</taxon>
        <taxon>Streptosporangiaceae</taxon>
        <taxon>Nonomuraea</taxon>
    </lineage>
</organism>
<protein>
    <submittedName>
        <fullName evidence="2">Uncharacterized protein</fullName>
    </submittedName>
</protein>
<gene>
    <name evidence="2" type="ORF">GCM10012289_11320</name>
</gene>
<sequence>MRAKVSAALPPRRPAVTKACRPRSRRQARRQNGGAVEGRSAPGRVRDREGEIRQGNGAMTADIDAVPRNHEGRGQAGPGGQKLRGSPSTWVAR</sequence>
<dbReference type="Proteomes" id="UP000646523">
    <property type="component" value="Unassembled WGS sequence"/>
</dbReference>
<keyword evidence="3" id="KW-1185">Reference proteome</keyword>
<evidence type="ECO:0000256" key="1">
    <source>
        <dbReference type="SAM" id="MobiDB-lite"/>
    </source>
</evidence>
<name>A0A918DFC5_9ACTN</name>
<evidence type="ECO:0000313" key="3">
    <source>
        <dbReference type="Proteomes" id="UP000646523"/>
    </source>
</evidence>
<dbReference type="AlphaFoldDB" id="A0A918DFC5"/>
<feature type="region of interest" description="Disordered" evidence="1">
    <location>
        <begin position="1"/>
        <end position="93"/>
    </location>
</feature>
<reference evidence="2" key="1">
    <citation type="journal article" date="2014" name="Int. J. Syst. Evol. Microbiol.">
        <title>Complete genome sequence of Corynebacterium casei LMG S-19264T (=DSM 44701T), isolated from a smear-ripened cheese.</title>
        <authorList>
            <consortium name="US DOE Joint Genome Institute (JGI-PGF)"/>
            <person name="Walter F."/>
            <person name="Albersmeier A."/>
            <person name="Kalinowski J."/>
            <person name="Ruckert C."/>
        </authorList>
    </citation>
    <scope>NUCLEOTIDE SEQUENCE</scope>
    <source>
        <strain evidence="2">CGMCC 4.7368</strain>
    </source>
</reference>
<reference evidence="2" key="2">
    <citation type="submission" date="2020-09" db="EMBL/GenBank/DDBJ databases">
        <authorList>
            <person name="Sun Q."/>
            <person name="Zhou Y."/>
        </authorList>
    </citation>
    <scope>NUCLEOTIDE SEQUENCE</scope>
    <source>
        <strain evidence="2">CGMCC 4.7368</strain>
    </source>
</reference>